<dbReference type="Pfam" id="PF07729">
    <property type="entry name" value="FCD"/>
    <property type="match status" value="1"/>
</dbReference>
<sequence length="239" mass="25653">MRTVTRNSLVDQAIQQLREAIVSGEWPVGERIPAEPQLIELLGVARNTMREAVRALAHAGMLEVRHGDGTYVRARGETEGVLMRRLELSDLLEVATVRRGLEVEAARQAAERHTPDDLVRLADLAGGPDEGTIQDRVARAIDFHLALVDASHNKLLIDLYRAISSVVAAGMSQATADPRLSDVGTREHEELLAAIAGGDGEQAAQAAGRHLAPLIDQVRARLATSASGRTGTDFGGRAK</sequence>
<dbReference type="PRINTS" id="PR00035">
    <property type="entry name" value="HTHGNTR"/>
</dbReference>
<dbReference type="PROSITE" id="PS50949">
    <property type="entry name" value="HTH_GNTR"/>
    <property type="match status" value="1"/>
</dbReference>
<evidence type="ECO:0000313" key="6">
    <source>
        <dbReference type="Proteomes" id="UP000579945"/>
    </source>
</evidence>
<dbReference type="PANTHER" id="PTHR43537">
    <property type="entry name" value="TRANSCRIPTIONAL REGULATOR, GNTR FAMILY"/>
    <property type="match status" value="1"/>
</dbReference>
<dbReference type="GO" id="GO:0003677">
    <property type="term" value="F:DNA binding"/>
    <property type="evidence" value="ECO:0007669"/>
    <property type="project" value="UniProtKB-KW"/>
</dbReference>
<dbReference type="Gene3D" id="1.10.10.10">
    <property type="entry name" value="Winged helix-like DNA-binding domain superfamily/Winged helix DNA-binding domain"/>
    <property type="match status" value="1"/>
</dbReference>
<dbReference type="RefSeq" id="WP_312895913.1">
    <property type="nucleotide sequence ID" value="NZ_BAAAXX010000053.1"/>
</dbReference>
<keyword evidence="3" id="KW-0804">Transcription</keyword>
<dbReference type="InterPro" id="IPR008920">
    <property type="entry name" value="TF_FadR/GntR_C"/>
</dbReference>
<comment type="caution">
    <text evidence="5">The sequence shown here is derived from an EMBL/GenBank/DDBJ whole genome shotgun (WGS) entry which is preliminary data.</text>
</comment>
<protein>
    <submittedName>
        <fullName evidence="5">DNA-binding FadR family transcriptional regulator</fullName>
    </submittedName>
</protein>
<dbReference type="CDD" id="cd07377">
    <property type="entry name" value="WHTH_GntR"/>
    <property type="match status" value="1"/>
</dbReference>
<feature type="domain" description="HTH gntR-type" evidence="4">
    <location>
        <begin position="7"/>
        <end position="75"/>
    </location>
</feature>
<dbReference type="SUPFAM" id="SSF46785">
    <property type="entry name" value="Winged helix' DNA-binding domain"/>
    <property type="match status" value="1"/>
</dbReference>
<dbReference type="SMART" id="SM00345">
    <property type="entry name" value="HTH_GNTR"/>
    <property type="match status" value="1"/>
</dbReference>
<gene>
    <name evidence="5" type="ORF">FHR33_007836</name>
</gene>
<keyword evidence="1" id="KW-0805">Transcription regulation</keyword>
<dbReference type="InterPro" id="IPR011711">
    <property type="entry name" value="GntR_C"/>
</dbReference>
<dbReference type="GeneID" id="95394033"/>
<dbReference type="InterPro" id="IPR036390">
    <property type="entry name" value="WH_DNA-bd_sf"/>
</dbReference>
<keyword evidence="2 5" id="KW-0238">DNA-binding</keyword>
<dbReference type="Proteomes" id="UP000579945">
    <property type="component" value="Unassembled WGS sequence"/>
</dbReference>
<dbReference type="PANTHER" id="PTHR43537:SF47">
    <property type="entry name" value="REGULATORY PROTEIN GNTR HTH"/>
    <property type="match status" value="1"/>
</dbReference>
<name>A0A7W5YC18_9ACTN</name>
<reference evidence="5 6" key="1">
    <citation type="submission" date="2020-08" db="EMBL/GenBank/DDBJ databases">
        <title>Sequencing the genomes of 1000 actinobacteria strains.</title>
        <authorList>
            <person name="Klenk H.-P."/>
        </authorList>
    </citation>
    <scope>NUCLEOTIDE SEQUENCE [LARGE SCALE GENOMIC DNA]</scope>
    <source>
        <strain evidence="5 6">DSM 44320</strain>
    </source>
</reference>
<proteinExistence type="predicted"/>
<keyword evidence="6" id="KW-1185">Reference proteome</keyword>
<dbReference type="GO" id="GO:0003700">
    <property type="term" value="F:DNA-binding transcription factor activity"/>
    <property type="evidence" value="ECO:0007669"/>
    <property type="project" value="InterPro"/>
</dbReference>
<dbReference type="SMART" id="SM00895">
    <property type="entry name" value="FCD"/>
    <property type="match status" value="1"/>
</dbReference>
<dbReference type="InterPro" id="IPR000524">
    <property type="entry name" value="Tscrpt_reg_HTH_GntR"/>
</dbReference>
<evidence type="ECO:0000256" key="2">
    <source>
        <dbReference type="ARBA" id="ARBA00023125"/>
    </source>
</evidence>
<dbReference type="SUPFAM" id="SSF48008">
    <property type="entry name" value="GntR ligand-binding domain-like"/>
    <property type="match status" value="1"/>
</dbReference>
<evidence type="ECO:0000256" key="1">
    <source>
        <dbReference type="ARBA" id="ARBA00023015"/>
    </source>
</evidence>
<evidence type="ECO:0000259" key="4">
    <source>
        <dbReference type="PROSITE" id="PS50949"/>
    </source>
</evidence>
<dbReference type="AlphaFoldDB" id="A0A7W5YC18"/>
<evidence type="ECO:0000256" key="3">
    <source>
        <dbReference type="ARBA" id="ARBA00023163"/>
    </source>
</evidence>
<dbReference type="EMBL" id="JACIBV010000001">
    <property type="protein sequence ID" value="MBB3731976.1"/>
    <property type="molecule type" value="Genomic_DNA"/>
</dbReference>
<organism evidence="5 6">
    <name type="scientific">Nonomuraea dietziae</name>
    <dbReference type="NCBI Taxonomy" id="65515"/>
    <lineage>
        <taxon>Bacteria</taxon>
        <taxon>Bacillati</taxon>
        <taxon>Actinomycetota</taxon>
        <taxon>Actinomycetes</taxon>
        <taxon>Streptosporangiales</taxon>
        <taxon>Streptosporangiaceae</taxon>
        <taxon>Nonomuraea</taxon>
    </lineage>
</organism>
<evidence type="ECO:0000313" key="5">
    <source>
        <dbReference type="EMBL" id="MBB3731976.1"/>
    </source>
</evidence>
<dbReference type="Gene3D" id="1.20.120.530">
    <property type="entry name" value="GntR ligand-binding domain-like"/>
    <property type="match status" value="1"/>
</dbReference>
<dbReference type="InterPro" id="IPR036388">
    <property type="entry name" value="WH-like_DNA-bd_sf"/>
</dbReference>
<accession>A0A7W5YC18</accession>
<dbReference type="Pfam" id="PF00392">
    <property type="entry name" value="GntR"/>
    <property type="match status" value="1"/>
</dbReference>